<dbReference type="EMBL" id="JADIXZ010000006">
    <property type="protein sequence ID" value="MBK6301954.1"/>
    <property type="molecule type" value="Genomic_DNA"/>
</dbReference>
<dbReference type="AlphaFoldDB" id="A0A935IR46"/>
<evidence type="ECO:0000313" key="4">
    <source>
        <dbReference type="EMBL" id="MBL0004607.1"/>
    </source>
</evidence>
<comment type="caution">
    <text evidence="3">The sequence shown here is derived from an EMBL/GenBank/DDBJ whole genome shotgun (WGS) entry which is preliminary data.</text>
</comment>
<proteinExistence type="predicted"/>
<dbReference type="EMBL" id="JADJIB010000010">
    <property type="protein sequence ID" value="MBK7274609.1"/>
    <property type="molecule type" value="Genomic_DNA"/>
</dbReference>
<evidence type="ECO:0000313" key="2">
    <source>
        <dbReference type="EMBL" id="MBK6301954.1"/>
    </source>
</evidence>
<dbReference type="Proteomes" id="UP000886632">
    <property type="component" value="Unassembled WGS sequence"/>
</dbReference>
<name>A0A935IR46_9MICO</name>
<dbReference type="Proteomes" id="UP000726105">
    <property type="component" value="Unassembled WGS sequence"/>
</dbReference>
<evidence type="ECO:0000313" key="6">
    <source>
        <dbReference type="Proteomes" id="UP000726105"/>
    </source>
</evidence>
<evidence type="ECO:0000259" key="1">
    <source>
        <dbReference type="Pfam" id="PF08823"/>
    </source>
</evidence>
<evidence type="ECO:0000313" key="5">
    <source>
        <dbReference type="Proteomes" id="UP000718281"/>
    </source>
</evidence>
<accession>A0A935IR46</accession>
<reference evidence="5 6" key="1">
    <citation type="submission" date="2020-10" db="EMBL/GenBank/DDBJ databases">
        <title>Connecting structure to function with the recovery of over 1000 high-quality activated sludge metagenome-assembled genomes encoding full-length rRNA genes using long-read sequencing.</title>
        <authorList>
            <person name="Singleton C.M."/>
            <person name="Petriglieri F."/>
            <person name="Kristensen J.M."/>
            <person name="Kirkegaard R.H."/>
            <person name="Michaelsen T.Y."/>
            <person name="Andersen M.H."/>
            <person name="Karst S.M."/>
            <person name="Dueholm M.S."/>
            <person name="Nielsen P.H."/>
            <person name="Albertsen M."/>
        </authorList>
    </citation>
    <scope>NUCLEOTIDE SEQUENCE [LARGE SCALE GENOMIC DNA]</scope>
    <source>
        <strain evidence="2">AalE_18-Q3-R2-46_BAT3C.188</strain>
        <strain evidence="3">Ega_18-Q3-R5-49_MAXAC.001</strain>
        <strain evidence="4">Ribe_18-Q3-R11-54_MAXAC.001</strain>
    </source>
</reference>
<dbReference type="EMBL" id="JADKGK010000020">
    <property type="protein sequence ID" value="MBL0004607.1"/>
    <property type="molecule type" value="Genomic_DNA"/>
</dbReference>
<dbReference type="Pfam" id="PF06267">
    <property type="entry name" value="DUF1028"/>
    <property type="match status" value="1"/>
</dbReference>
<dbReference type="Gene3D" id="3.60.20.10">
    <property type="entry name" value="Glutamine Phosphoribosylpyrophosphate, subunit 1, domain 1"/>
    <property type="match status" value="1"/>
</dbReference>
<organism evidence="3 6">
    <name type="scientific">Candidatus Phosphoribacter hodrii</name>
    <dbReference type="NCBI Taxonomy" id="2953743"/>
    <lineage>
        <taxon>Bacteria</taxon>
        <taxon>Bacillati</taxon>
        <taxon>Actinomycetota</taxon>
        <taxon>Actinomycetes</taxon>
        <taxon>Micrococcales</taxon>
        <taxon>Dermatophilaceae</taxon>
        <taxon>Candidatus Phosphoribacter</taxon>
    </lineage>
</organism>
<dbReference type="InterPro" id="IPR029055">
    <property type="entry name" value="Ntn_hydrolases_N"/>
</dbReference>
<dbReference type="InterPro" id="IPR014927">
    <property type="entry name" value="PG-bd_2"/>
</dbReference>
<dbReference type="PANTHER" id="PTHR39328">
    <property type="entry name" value="BLL2871 PROTEIN"/>
    <property type="match status" value="1"/>
</dbReference>
<dbReference type="PANTHER" id="PTHR39328:SF1">
    <property type="entry name" value="BLL2871 PROTEIN"/>
    <property type="match status" value="1"/>
</dbReference>
<evidence type="ECO:0000313" key="3">
    <source>
        <dbReference type="EMBL" id="MBK7274609.1"/>
    </source>
</evidence>
<dbReference type="Pfam" id="PF08823">
    <property type="entry name" value="PG_binding_2"/>
    <property type="match status" value="1"/>
</dbReference>
<feature type="domain" description="Putative peptidoglycan binding" evidence="1">
    <location>
        <begin position="212"/>
        <end position="267"/>
    </location>
</feature>
<protein>
    <submittedName>
        <fullName evidence="3">DUF1028 domain-containing protein</fullName>
    </submittedName>
</protein>
<gene>
    <name evidence="2" type="ORF">IPF40_13250</name>
    <name evidence="3" type="ORF">IPI13_16130</name>
    <name evidence="4" type="ORF">IPP00_11665</name>
</gene>
<dbReference type="InterPro" id="IPR010430">
    <property type="entry name" value="DUF1028"/>
</dbReference>
<dbReference type="Proteomes" id="UP000718281">
    <property type="component" value="Unassembled WGS sequence"/>
</dbReference>
<sequence length="275" mass="28196">MTFSIVAGGGTAYGVAVASKFLAVGSVVPAAVPGIGAVATQSFAKVSYKADSLALLRAGASASDVVARITDADPLRETRQVGVVGDGGAATFTGADCSDWAGGATGGNDTDGWYAVQGNILVGPQVVQAMEQAWLASTNLPLSRRLLAALLAGDAAGGDRRGRQSAALYVVDESAGYDGSGIVVDLRVDEHDDAASELARLVELNDLYFGSPEDVQPLQGPLADEVRERLGKLGYRGELDAALGEWAGVENYEMRLTPDGIDARVLAQLRAATGG</sequence>
<dbReference type="SUPFAM" id="SSF56235">
    <property type="entry name" value="N-terminal nucleophile aminohydrolases (Ntn hydrolases)"/>
    <property type="match status" value="1"/>
</dbReference>